<dbReference type="eggNOG" id="COG1396">
    <property type="taxonomic scope" value="Bacteria"/>
</dbReference>
<accession>A0A085AA51</accession>
<dbReference type="RefSeq" id="WP_072011956.1">
    <property type="nucleotide sequence ID" value="NZ_JMTB01000070.1"/>
</dbReference>
<organism evidence="3 4">
    <name type="scientific">Trabulsiella guamensis ATCC 49490</name>
    <dbReference type="NCBI Taxonomy" id="1005994"/>
    <lineage>
        <taxon>Bacteria</taxon>
        <taxon>Pseudomonadati</taxon>
        <taxon>Pseudomonadota</taxon>
        <taxon>Gammaproteobacteria</taxon>
        <taxon>Enterobacterales</taxon>
        <taxon>Enterobacteriaceae</taxon>
        <taxon>Trabulsiella</taxon>
    </lineage>
</organism>
<evidence type="ECO:0000256" key="1">
    <source>
        <dbReference type="SAM" id="Phobius"/>
    </source>
</evidence>
<dbReference type="Pfam" id="PF01381">
    <property type="entry name" value="HTH_3"/>
    <property type="match status" value="1"/>
</dbReference>
<dbReference type="SMART" id="SM00530">
    <property type="entry name" value="HTH_XRE"/>
    <property type="match status" value="1"/>
</dbReference>
<evidence type="ECO:0000313" key="3">
    <source>
        <dbReference type="EMBL" id="KFC07096.1"/>
    </source>
</evidence>
<dbReference type="Gene3D" id="1.10.260.40">
    <property type="entry name" value="lambda repressor-like DNA-binding domains"/>
    <property type="match status" value="1"/>
</dbReference>
<dbReference type="EMBL" id="JMTB01000070">
    <property type="protein sequence ID" value="KFC07096.1"/>
    <property type="molecule type" value="Genomic_DNA"/>
</dbReference>
<comment type="caution">
    <text evidence="3">The sequence shown here is derived from an EMBL/GenBank/DDBJ whole genome shotgun (WGS) entry which is preliminary data.</text>
</comment>
<keyword evidence="3" id="KW-0238">DNA-binding</keyword>
<dbReference type="OrthoDB" id="3196789at2"/>
<keyword evidence="1" id="KW-1133">Transmembrane helix</keyword>
<dbReference type="Proteomes" id="UP000028630">
    <property type="component" value="Unassembled WGS sequence"/>
</dbReference>
<keyword evidence="1" id="KW-0472">Membrane</keyword>
<feature type="domain" description="HTH cro/C1-type" evidence="2">
    <location>
        <begin position="12"/>
        <end position="65"/>
    </location>
</feature>
<reference evidence="4" key="1">
    <citation type="submission" date="2014-05" db="EMBL/GenBank/DDBJ databases">
        <title>ATOL: Assembling a taxonomically balanced genome-scale reconstruction of the evolutionary history of the Enterobacteriaceae.</title>
        <authorList>
            <person name="Plunkett G. III"/>
            <person name="Neeno-Eckwall E.C."/>
            <person name="Glasner J.D."/>
            <person name="Perna N.T."/>
        </authorList>
    </citation>
    <scope>NUCLEOTIDE SEQUENCE [LARGE SCALE GENOMIC DNA]</scope>
    <source>
        <strain evidence="4">ATCC 49490</strain>
    </source>
</reference>
<evidence type="ECO:0000313" key="4">
    <source>
        <dbReference type="Proteomes" id="UP000028630"/>
    </source>
</evidence>
<evidence type="ECO:0000259" key="2">
    <source>
        <dbReference type="PROSITE" id="PS50943"/>
    </source>
</evidence>
<dbReference type="InterPro" id="IPR010982">
    <property type="entry name" value="Lambda_DNA-bd_dom_sf"/>
</dbReference>
<keyword evidence="1" id="KW-0812">Transmembrane</keyword>
<feature type="transmembrane region" description="Helical" evidence="1">
    <location>
        <begin position="49"/>
        <end position="66"/>
    </location>
</feature>
<gene>
    <name evidence="3" type="ORF">GTGU_02135</name>
</gene>
<keyword evidence="4" id="KW-1185">Reference proteome</keyword>
<dbReference type="SUPFAM" id="SSF47413">
    <property type="entry name" value="lambda repressor-like DNA-binding domains"/>
    <property type="match status" value="1"/>
</dbReference>
<name>A0A085AA51_9ENTR</name>
<dbReference type="GO" id="GO:0003677">
    <property type="term" value="F:DNA binding"/>
    <property type="evidence" value="ECO:0007669"/>
    <property type="project" value="UniProtKB-KW"/>
</dbReference>
<sequence length="95" mass="10709">MAQIQHDIGYRLKEERERTGLTQEEFGEIGGVKKLAQHRYEKGKRSPNAIYLAYLASAGVDVLYILTGQITSNMSGISEKTIVNYFVIDNNIDTQ</sequence>
<dbReference type="AlphaFoldDB" id="A0A085AA51"/>
<dbReference type="CDD" id="cd00093">
    <property type="entry name" value="HTH_XRE"/>
    <property type="match status" value="1"/>
</dbReference>
<protein>
    <submittedName>
        <fullName evidence="3">DNA-binding repressor</fullName>
    </submittedName>
</protein>
<dbReference type="InterPro" id="IPR001387">
    <property type="entry name" value="Cro/C1-type_HTH"/>
</dbReference>
<dbReference type="PROSITE" id="PS50943">
    <property type="entry name" value="HTH_CROC1"/>
    <property type="match status" value="1"/>
</dbReference>
<proteinExistence type="predicted"/>